<dbReference type="InterPro" id="IPR042171">
    <property type="entry name" value="Acyl-CoA_hotdog"/>
</dbReference>
<feature type="domain" description="Acyl-CoA thioesterase-like N-terminal HotDog" evidence="1">
    <location>
        <begin position="33"/>
        <end position="118"/>
    </location>
</feature>
<dbReference type="Pfam" id="PF13622">
    <property type="entry name" value="4HBT_3"/>
    <property type="match status" value="1"/>
</dbReference>
<gene>
    <name evidence="3" type="ordered locus">Veis_1900</name>
</gene>
<evidence type="ECO:0000313" key="3">
    <source>
        <dbReference type="EMBL" id="ABM57653.1"/>
    </source>
</evidence>
<sequence length="280" mass="30073">MTSPHHPLDEALQLHAASPPGASAGQYQGATHAGYWNMVGPFGGVTAATMLQAIAQHPQRLGDPLSLTVNFAGALVAGPFTVQAQPVRTNRSTQHWTLAIVQAGADGVQQVTTSATAVTALRRETWSVGDVPMPQVPAPAGQPAIPPGFGVEWLNRYEIRLITGAIPGTWDGTGEHSLTQLWVRDAPPRALDFCALAALADVFFPRVWLRRARRVPAGTVSITVYFHAGSAQLQQTGTGYLLGQAQGREFRNGFFDQTAQLWNQAGTMLATSHQIVYYKE</sequence>
<protein>
    <recommendedName>
        <fullName evidence="5">Acyl-CoA thioesterase</fullName>
    </recommendedName>
</protein>
<dbReference type="PANTHER" id="PTHR38110:SF1">
    <property type="entry name" value="THIOESTERASE DOMAIN-CONTAINING PROTEIN"/>
    <property type="match status" value="1"/>
</dbReference>
<evidence type="ECO:0000259" key="1">
    <source>
        <dbReference type="Pfam" id="PF13622"/>
    </source>
</evidence>
<dbReference type="PANTHER" id="PTHR38110">
    <property type="entry name" value="CHROMOSOME 23, WHOLE GENOME SHOTGUN SEQUENCE"/>
    <property type="match status" value="1"/>
</dbReference>
<dbReference type="InterPro" id="IPR029069">
    <property type="entry name" value="HotDog_dom_sf"/>
</dbReference>
<dbReference type="GeneID" id="76460497"/>
<dbReference type="OrthoDB" id="4370297at2"/>
<dbReference type="EMBL" id="CP000542">
    <property type="protein sequence ID" value="ABM57653.1"/>
    <property type="molecule type" value="Genomic_DNA"/>
</dbReference>
<dbReference type="Proteomes" id="UP000000374">
    <property type="component" value="Chromosome"/>
</dbReference>
<dbReference type="HOGENOM" id="CLU_060311_0_0_4"/>
<dbReference type="InterPro" id="IPR052389">
    <property type="entry name" value="Sec_Metab_Biosynth-Assoc"/>
</dbReference>
<dbReference type="Gene3D" id="2.40.160.210">
    <property type="entry name" value="Acyl-CoA thioesterase, double hotdog domain"/>
    <property type="match status" value="1"/>
</dbReference>
<evidence type="ECO:0000313" key="4">
    <source>
        <dbReference type="Proteomes" id="UP000000374"/>
    </source>
</evidence>
<accession>A1WJ46</accession>
<evidence type="ECO:0008006" key="5">
    <source>
        <dbReference type="Google" id="ProtNLM"/>
    </source>
</evidence>
<organism evidence="3 4">
    <name type="scientific">Verminephrobacter eiseniae (strain EF01-2)</name>
    <dbReference type="NCBI Taxonomy" id="391735"/>
    <lineage>
        <taxon>Bacteria</taxon>
        <taxon>Pseudomonadati</taxon>
        <taxon>Pseudomonadota</taxon>
        <taxon>Betaproteobacteria</taxon>
        <taxon>Burkholderiales</taxon>
        <taxon>Comamonadaceae</taxon>
        <taxon>Verminephrobacter</taxon>
    </lineage>
</organism>
<name>A1WJ46_VEREI</name>
<dbReference type="STRING" id="391735.Veis_1900"/>
<reference evidence="4" key="1">
    <citation type="submission" date="2006-12" db="EMBL/GenBank/DDBJ databases">
        <title>Complete sequence of chromosome 1 of Verminephrobacter eiseniae EF01-2.</title>
        <authorList>
            <person name="Copeland A."/>
            <person name="Lucas S."/>
            <person name="Lapidus A."/>
            <person name="Barry K."/>
            <person name="Detter J.C."/>
            <person name="Glavina del Rio T."/>
            <person name="Dalin E."/>
            <person name="Tice H."/>
            <person name="Pitluck S."/>
            <person name="Chertkov O."/>
            <person name="Brettin T."/>
            <person name="Bruce D."/>
            <person name="Han C."/>
            <person name="Tapia R."/>
            <person name="Gilna P."/>
            <person name="Schmutz J."/>
            <person name="Larimer F."/>
            <person name="Land M."/>
            <person name="Hauser L."/>
            <person name="Kyrpides N."/>
            <person name="Kim E."/>
            <person name="Stahl D."/>
            <person name="Richardson P."/>
        </authorList>
    </citation>
    <scope>NUCLEOTIDE SEQUENCE [LARGE SCALE GENOMIC DNA]</scope>
    <source>
        <strain evidence="4">EF01-2</strain>
    </source>
</reference>
<dbReference type="InterPro" id="IPR049449">
    <property type="entry name" value="TesB_ACOT8-like_N"/>
</dbReference>
<dbReference type="eggNOG" id="COG1946">
    <property type="taxonomic scope" value="Bacteria"/>
</dbReference>
<proteinExistence type="predicted"/>
<dbReference type="Pfam" id="PF20789">
    <property type="entry name" value="4HBT_3C"/>
    <property type="match status" value="1"/>
</dbReference>
<dbReference type="AlphaFoldDB" id="A1WJ46"/>
<dbReference type="InterPro" id="IPR049450">
    <property type="entry name" value="ACOT8-like_C"/>
</dbReference>
<dbReference type="RefSeq" id="WP_011809659.1">
    <property type="nucleotide sequence ID" value="NC_008786.1"/>
</dbReference>
<dbReference type="SUPFAM" id="SSF54637">
    <property type="entry name" value="Thioesterase/thiol ester dehydrase-isomerase"/>
    <property type="match status" value="2"/>
</dbReference>
<evidence type="ECO:0000259" key="2">
    <source>
        <dbReference type="Pfam" id="PF20789"/>
    </source>
</evidence>
<feature type="domain" description="Acyl-CoA thioesterase-like C-terminal" evidence="2">
    <location>
        <begin position="138"/>
        <end position="277"/>
    </location>
</feature>
<dbReference type="KEGG" id="vei:Veis_1900"/>
<keyword evidence="4" id="KW-1185">Reference proteome</keyword>